<proteinExistence type="predicted"/>
<dbReference type="RefSeq" id="WP_330220654.1">
    <property type="nucleotide sequence ID" value="NZ_FOCM01000010.1"/>
</dbReference>
<evidence type="ECO:0000313" key="2">
    <source>
        <dbReference type="EMBL" id="SEO03228.1"/>
    </source>
</evidence>
<sequence length="265" mass="29576">MSVKSGRHLPQVRKAVKAFRGLVWTVGESYAEDMGARDEDVKVLPGDPPVTVVLRRSGRARRISLRVSGLDGRVTLSLPPGVSDSSGLAFAQERSDWIRQHLAKRVAQSPVVLGAHLPVLGRPRRVEAGLRAKMSGDCLTVNRARPVGPQVQKLVMDAAREALAEASHRYARAVDRKAGRITLRDTRSRWGSCSWQGNLMYSWRLALAPPEVLDYVAAHEVAHLVHMDHSPAFWSVVARLRPDWKVQRDWLRAQGATLHAWRFDD</sequence>
<gene>
    <name evidence="2" type="ORF">SAMN04488011_11029</name>
</gene>
<accession>A0A1H8LEN9</accession>
<dbReference type="AlphaFoldDB" id="A0A1H8LEN9"/>
<dbReference type="InterPro" id="IPR002725">
    <property type="entry name" value="YgjP-like_metallopeptidase"/>
</dbReference>
<feature type="domain" description="YgjP-like metallopeptidase" evidence="1">
    <location>
        <begin position="61"/>
        <end position="253"/>
    </location>
</feature>
<dbReference type="Pfam" id="PF01863">
    <property type="entry name" value="YgjP-like"/>
    <property type="match status" value="1"/>
</dbReference>
<dbReference type="InterPro" id="IPR053136">
    <property type="entry name" value="UTP_pyrophosphatase-like"/>
</dbReference>
<dbReference type="EMBL" id="FOCM01000010">
    <property type="protein sequence ID" value="SEO03228.1"/>
    <property type="molecule type" value="Genomic_DNA"/>
</dbReference>
<evidence type="ECO:0000259" key="1">
    <source>
        <dbReference type="Pfam" id="PF01863"/>
    </source>
</evidence>
<evidence type="ECO:0000313" key="3">
    <source>
        <dbReference type="Proteomes" id="UP000199372"/>
    </source>
</evidence>
<dbReference type="PANTHER" id="PTHR30399:SF1">
    <property type="entry name" value="UTP PYROPHOSPHATASE"/>
    <property type="match status" value="1"/>
</dbReference>
<dbReference type="Gene3D" id="3.30.2010.10">
    <property type="entry name" value="Metalloproteases ('zincins'), catalytic domain"/>
    <property type="match status" value="1"/>
</dbReference>
<reference evidence="3" key="1">
    <citation type="submission" date="2016-10" db="EMBL/GenBank/DDBJ databases">
        <authorList>
            <person name="Varghese N."/>
            <person name="Submissions S."/>
        </authorList>
    </citation>
    <scope>NUCLEOTIDE SEQUENCE [LARGE SCALE GENOMIC DNA]</scope>
    <source>
        <strain evidence="3">DSM 26893</strain>
    </source>
</reference>
<dbReference type="CDD" id="cd07344">
    <property type="entry name" value="M48_yhfN_like"/>
    <property type="match status" value="1"/>
</dbReference>
<dbReference type="PANTHER" id="PTHR30399">
    <property type="entry name" value="UNCHARACTERIZED PROTEIN YGJP"/>
    <property type="match status" value="1"/>
</dbReference>
<name>A0A1H8LEN9_9RHOB</name>
<organism evidence="2 3">
    <name type="scientific">Palleronia pelagia</name>
    <dbReference type="NCBI Taxonomy" id="387096"/>
    <lineage>
        <taxon>Bacteria</taxon>
        <taxon>Pseudomonadati</taxon>
        <taxon>Pseudomonadota</taxon>
        <taxon>Alphaproteobacteria</taxon>
        <taxon>Rhodobacterales</taxon>
        <taxon>Roseobacteraceae</taxon>
        <taxon>Palleronia</taxon>
    </lineage>
</organism>
<keyword evidence="3" id="KW-1185">Reference proteome</keyword>
<dbReference type="Proteomes" id="UP000199372">
    <property type="component" value="Unassembled WGS sequence"/>
</dbReference>
<protein>
    <recommendedName>
        <fullName evidence="1">YgjP-like metallopeptidase domain-containing protein</fullName>
    </recommendedName>
</protein>